<dbReference type="AlphaFoldDB" id="A0A415MAL2"/>
<reference evidence="3 4" key="1">
    <citation type="submission" date="2018-08" db="EMBL/GenBank/DDBJ databases">
        <title>A genome reference for cultivated species of the human gut microbiota.</title>
        <authorList>
            <person name="Zou Y."/>
            <person name="Xue W."/>
            <person name="Luo G."/>
        </authorList>
    </citation>
    <scope>NUCLEOTIDE SEQUENCE [LARGE SCALE GENOMIC DNA]</scope>
    <source>
        <strain evidence="2 3">AF36-7BH</strain>
        <strain evidence="1 4">AM37-3BH</strain>
    </source>
</reference>
<accession>A0A415MAL2</accession>
<sequence>MKPKSDLSRQLYELMLQRGYEKNFCDIVTKNLNTDFTASRMIGYLYHYDHPPVEEIADEMISILSDRNRIMQKKELEETNARWNDFLLHGFNNEEEEE</sequence>
<comment type="caution">
    <text evidence="2">The sequence shown here is derived from an EMBL/GenBank/DDBJ whole genome shotgun (WGS) entry which is preliminary data.</text>
</comment>
<dbReference type="RefSeq" id="WP_117914445.1">
    <property type="nucleotide sequence ID" value="NZ_JADNGH010000008.1"/>
</dbReference>
<name>A0A415MAL2_9FIRM</name>
<evidence type="ECO:0000313" key="4">
    <source>
        <dbReference type="Proteomes" id="UP000285844"/>
    </source>
</evidence>
<evidence type="ECO:0000313" key="3">
    <source>
        <dbReference type="Proteomes" id="UP000285201"/>
    </source>
</evidence>
<proteinExistence type="predicted"/>
<dbReference type="Proteomes" id="UP000285844">
    <property type="component" value="Unassembled WGS sequence"/>
</dbReference>
<dbReference type="Proteomes" id="UP000285201">
    <property type="component" value="Unassembled WGS sequence"/>
</dbReference>
<gene>
    <name evidence="2" type="ORF">DW007_09725</name>
    <name evidence="1" type="ORF">DW858_12430</name>
</gene>
<dbReference type="EMBL" id="QROY01000007">
    <property type="protein sequence ID" value="RHL67706.1"/>
    <property type="molecule type" value="Genomic_DNA"/>
</dbReference>
<protein>
    <submittedName>
        <fullName evidence="2">Uncharacterized protein</fullName>
    </submittedName>
</protein>
<dbReference type="EMBL" id="QSHM01000018">
    <property type="protein sequence ID" value="RHC11719.1"/>
    <property type="molecule type" value="Genomic_DNA"/>
</dbReference>
<evidence type="ECO:0000313" key="2">
    <source>
        <dbReference type="EMBL" id="RHL67706.1"/>
    </source>
</evidence>
<organism evidence="2 3">
    <name type="scientific">Lachnospira eligens</name>
    <dbReference type="NCBI Taxonomy" id="39485"/>
    <lineage>
        <taxon>Bacteria</taxon>
        <taxon>Bacillati</taxon>
        <taxon>Bacillota</taxon>
        <taxon>Clostridia</taxon>
        <taxon>Lachnospirales</taxon>
        <taxon>Lachnospiraceae</taxon>
        <taxon>Lachnospira</taxon>
    </lineage>
</organism>
<evidence type="ECO:0000313" key="1">
    <source>
        <dbReference type="EMBL" id="RHC11719.1"/>
    </source>
</evidence>